<feature type="compositionally biased region" description="Polar residues" evidence="1">
    <location>
        <begin position="130"/>
        <end position="159"/>
    </location>
</feature>
<feature type="region of interest" description="Disordered" evidence="1">
    <location>
        <begin position="122"/>
        <end position="159"/>
    </location>
</feature>
<dbReference type="Pfam" id="PF10355">
    <property type="entry name" value="Ytp1"/>
    <property type="match status" value="1"/>
</dbReference>
<feature type="transmembrane region" description="Helical" evidence="2">
    <location>
        <begin position="482"/>
        <end position="503"/>
    </location>
</feature>
<keyword evidence="2" id="KW-0812">Transmembrane</keyword>
<dbReference type="EMBL" id="MU006096">
    <property type="protein sequence ID" value="KAF2838507.1"/>
    <property type="molecule type" value="Genomic_DNA"/>
</dbReference>
<dbReference type="PANTHER" id="PTHR31685">
    <property type="entry name" value="INTEGRAL MEMBRANE PROTEIN (AFU_ORTHOLOGUE AFUA_6G12730)-RELATED"/>
    <property type="match status" value="1"/>
</dbReference>
<evidence type="ECO:0000313" key="6">
    <source>
        <dbReference type="Proteomes" id="UP000799429"/>
    </source>
</evidence>
<keyword evidence="2" id="KW-1133">Transmembrane helix</keyword>
<dbReference type="AlphaFoldDB" id="A0A9P4SAY5"/>
<feature type="transmembrane region" description="Helical" evidence="2">
    <location>
        <begin position="214"/>
        <end position="233"/>
    </location>
</feature>
<evidence type="ECO:0000259" key="3">
    <source>
        <dbReference type="Pfam" id="PF10348"/>
    </source>
</evidence>
<comment type="caution">
    <text evidence="5">The sequence shown here is derived from an EMBL/GenBank/DDBJ whole genome shotgun (WGS) entry which is preliminary data.</text>
</comment>
<dbReference type="PANTHER" id="PTHR31685:SF3">
    <property type="entry name" value="INTEGRAL MEMBRANE PROTEIN (AFU_ORTHOLOGUE AFUA_6G12730)"/>
    <property type="match status" value="1"/>
</dbReference>
<evidence type="ECO:0000256" key="2">
    <source>
        <dbReference type="SAM" id="Phobius"/>
    </source>
</evidence>
<protein>
    <submittedName>
        <fullName evidence="5">Integral membrane protein</fullName>
    </submittedName>
</protein>
<keyword evidence="6" id="KW-1185">Reference proteome</keyword>
<evidence type="ECO:0000313" key="5">
    <source>
        <dbReference type="EMBL" id="KAF2838507.1"/>
    </source>
</evidence>
<feature type="transmembrane region" description="Helical" evidence="2">
    <location>
        <begin position="413"/>
        <end position="433"/>
    </location>
</feature>
<proteinExistence type="predicted"/>
<reference evidence="5" key="1">
    <citation type="journal article" date="2020" name="Stud. Mycol.">
        <title>101 Dothideomycetes genomes: a test case for predicting lifestyles and emergence of pathogens.</title>
        <authorList>
            <person name="Haridas S."/>
            <person name="Albert R."/>
            <person name="Binder M."/>
            <person name="Bloem J."/>
            <person name="Labutti K."/>
            <person name="Salamov A."/>
            <person name="Andreopoulos B."/>
            <person name="Baker S."/>
            <person name="Barry K."/>
            <person name="Bills G."/>
            <person name="Bluhm B."/>
            <person name="Cannon C."/>
            <person name="Castanera R."/>
            <person name="Culley D."/>
            <person name="Daum C."/>
            <person name="Ezra D."/>
            <person name="Gonzalez J."/>
            <person name="Henrissat B."/>
            <person name="Kuo A."/>
            <person name="Liang C."/>
            <person name="Lipzen A."/>
            <person name="Lutzoni F."/>
            <person name="Magnuson J."/>
            <person name="Mondo S."/>
            <person name="Nolan M."/>
            <person name="Ohm R."/>
            <person name="Pangilinan J."/>
            <person name="Park H.-J."/>
            <person name="Ramirez L."/>
            <person name="Alfaro M."/>
            <person name="Sun H."/>
            <person name="Tritt A."/>
            <person name="Yoshinaga Y."/>
            <person name="Zwiers L.-H."/>
            <person name="Turgeon B."/>
            <person name="Goodwin S."/>
            <person name="Spatafora J."/>
            <person name="Crous P."/>
            <person name="Grigoriev I."/>
        </authorList>
    </citation>
    <scope>NUCLEOTIDE SEQUENCE</scope>
    <source>
        <strain evidence="5">CBS 101060</strain>
    </source>
</reference>
<evidence type="ECO:0000256" key="1">
    <source>
        <dbReference type="SAM" id="MobiDB-lite"/>
    </source>
</evidence>
<dbReference type="OrthoDB" id="4005299at2759"/>
<feature type="domain" description="Protein YTP1-like C-terminal" evidence="4">
    <location>
        <begin position="219"/>
        <end position="504"/>
    </location>
</feature>
<feature type="domain" description="DUF2427" evidence="3">
    <location>
        <begin position="2"/>
        <end position="88"/>
    </location>
</feature>
<feature type="transmembrane region" description="Helical" evidence="2">
    <location>
        <begin position="67"/>
        <end position="85"/>
    </location>
</feature>
<dbReference type="InterPro" id="IPR018827">
    <property type="entry name" value="YTP1_C"/>
</dbReference>
<feature type="transmembrane region" description="Helical" evidence="2">
    <location>
        <begin position="384"/>
        <end position="401"/>
    </location>
</feature>
<feature type="transmembrane region" description="Helical" evidence="2">
    <location>
        <begin position="445"/>
        <end position="462"/>
    </location>
</feature>
<gene>
    <name evidence="5" type="ORF">M501DRAFT_1004239</name>
</gene>
<feature type="transmembrane region" description="Helical" evidence="2">
    <location>
        <begin position="37"/>
        <end position="55"/>
    </location>
</feature>
<dbReference type="Proteomes" id="UP000799429">
    <property type="component" value="Unassembled WGS sequence"/>
</dbReference>
<keyword evidence="2" id="KW-0472">Membrane</keyword>
<evidence type="ECO:0000259" key="4">
    <source>
        <dbReference type="Pfam" id="PF10355"/>
    </source>
</evidence>
<accession>A0A9P4SAY5</accession>
<dbReference type="Pfam" id="PF10348">
    <property type="entry name" value="DUF2427"/>
    <property type="match status" value="1"/>
</dbReference>
<feature type="transmembrane region" description="Helical" evidence="2">
    <location>
        <begin position="6"/>
        <end position="25"/>
    </location>
</feature>
<name>A0A9P4SAY5_9PEZI</name>
<dbReference type="InterPro" id="IPR018825">
    <property type="entry name" value="DUF2427"/>
</dbReference>
<organism evidence="5 6">
    <name type="scientific">Patellaria atrata CBS 101060</name>
    <dbReference type="NCBI Taxonomy" id="1346257"/>
    <lineage>
        <taxon>Eukaryota</taxon>
        <taxon>Fungi</taxon>
        <taxon>Dikarya</taxon>
        <taxon>Ascomycota</taxon>
        <taxon>Pezizomycotina</taxon>
        <taxon>Dothideomycetes</taxon>
        <taxon>Dothideomycetes incertae sedis</taxon>
        <taxon>Patellariales</taxon>
        <taxon>Patellariaceae</taxon>
        <taxon>Patellaria</taxon>
    </lineage>
</organism>
<sequence>MMNSHILLMMIGWTVLLPLGVMFSIARSRYTLLTQSLFLLVNGLGLLTACIYNTTTPDLYPNNSHHKLGWALTWILSSWVIMGIVNRYTSSKKVNVTAVAEGLLVSAGAVAEYHRLPHTQEYDESRWSRDSGQGTERNSASFCSQSRSPSVESENQQFQDPVHQYDEEDDQTDEKDGFLKDSRVDRFMKRNVSRIAFGRSLGVLRFFYVAIERLILVLGFVALATGIVTYSGIARGDAVFNILAHFIKGGIFFWYGLLTLGRWMGCFADFGWAWNIKPTANIVGHHKARIPSAEFTESFVIWLYGASNVWLEHLAAWGSEWTAQDLEHVSISILFFGGGALGMLIESRKVRSLLNTTITGSRGTTTSDPSWIAPPTYRFPYNPLPGLIILLLGLMMGSHHQASMLSTMIHKQWGNLFVGFALARAATYVILYISPPTSFLPSRPPTELIASFCLIAGGLIFMESNKNTVTALEANGLDAMFTFTVTMGLVTLSMAWVVALVAVKGWATRKEKGVVALNATQELA</sequence>